<protein>
    <recommendedName>
        <fullName evidence="2">Fibronectin type-III domain-containing protein</fullName>
    </recommendedName>
</protein>
<feature type="domain" description="Fibronectin type-III" evidence="2">
    <location>
        <begin position="117"/>
        <end position="207"/>
    </location>
</feature>
<dbReference type="AlphaFoldDB" id="A0A521FZS3"/>
<evidence type="ECO:0000313" key="3">
    <source>
        <dbReference type="EMBL" id="TAA74121.1"/>
    </source>
</evidence>
<feature type="region of interest" description="Disordered" evidence="1">
    <location>
        <begin position="45"/>
        <end position="65"/>
    </location>
</feature>
<evidence type="ECO:0000313" key="4">
    <source>
        <dbReference type="Proteomes" id="UP000316238"/>
    </source>
</evidence>
<dbReference type="SUPFAM" id="SSF49265">
    <property type="entry name" value="Fibronectin type III"/>
    <property type="match status" value="1"/>
</dbReference>
<comment type="caution">
    <text evidence="3">The sequence shown here is derived from an EMBL/GenBank/DDBJ whole genome shotgun (WGS) entry which is preliminary data.</text>
</comment>
<dbReference type="Pfam" id="PF00041">
    <property type="entry name" value="fn3"/>
    <property type="match status" value="1"/>
</dbReference>
<sequence>MATFPVREADIMALAQSIIAGMTENPDYPSPPLSPTELRARLDAFSGSSDAQASAQSAAQQATETKRTDLEELIAGMKAAMLHYAEDAVRGNDAKLAALGWSGRAPRTPHVPQLPGQPRNVRAQQQGEGSMTLAWDEAENGDAAACYKAERRSLNNGVWSAWQIVGTAVSTSIALSGQPRGNTLEYRIIAINNAGESLPSNTATAVL</sequence>
<dbReference type="InterPro" id="IPR003961">
    <property type="entry name" value="FN3_dom"/>
</dbReference>
<dbReference type="Gene3D" id="2.60.40.10">
    <property type="entry name" value="Immunoglobulins"/>
    <property type="match status" value="1"/>
</dbReference>
<dbReference type="Proteomes" id="UP000316238">
    <property type="component" value="Unassembled WGS sequence"/>
</dbReference>
<name>A0A521FZS3_9BACT</name>
<dbReference type="EMBL" id="NQJD01000039">
    <property type="protein sequence ID" value="TAA74121.1"/>
    <property type="molecule type" value="Genomic_DNA"/>
</dbReference>
<accession>A0A521FZS3</accession>
<evidence type="ECO:0000256" key="1">
    <source>
        <dbReference type="SAM" id="MobiDB-lite"/>
    </source>
</evidence>
<dbReference type="PROSITE" id="PS50853">
    <property type="entry name" value="FN3"/>
    <property type="match status" value="1"/>
</dbReference>
<dbReference type="InterPro" id="IPR013783">
    <property type="entry name" value="Ig-like_fold"/>
</dbReference>
<evidence type="ECO:0000259" key="2">
    <source>
        <dbReference type="PROSITE" id="PS50853"/>
    </source>
</evidence>
<dbReference type="InterPro" id="IPR036116">
    <property type="entry name" value="FN3_sf"/>
</dbReference>
<proteinExistence type="predicted"/>
<feature type="compositionally biased region" description="Low complexity" evidence="1">
    <location>
        <begin position="48"/>
        <end position="62"/>
    </location>
</feature>
<dbReference type="CDD" id="cd00063">
    <property type="entry name" value="FN3"/>
    <property type="match status" value="1"/>
</dbReference>
<reference evidence="3" key="1">
    <citation type="submission" date="2017-07" db="EMBL/GenBank/DDBJ databases">
        <title>The cable genome - Insights into the physiology and evolution of filamentous bacteria capable of sulfide oxidation via long distance electron transfer.</title>
        <authorList>
            <person name="Thorup C."/>
            <person name="Bjerg J.T."/>
            <person name="Schreiber L."/>
            <person name="Nielsen L.P."/>
            <person name="Kjeldsen K.U."/>
            <person name="Boesen T."/>
            <person name="Boggild A."/>
            <person name="Meysman F."/>
            <person name="Geelhoed J."/>
            <person name="Schramm A."/>
        </authorList>
    </citation>
    <scope>NUCLEOTIDE SEQUENCE [LARGE SCALE GENOMIC DNA]</scope>
    <source>
        <strain evidence="3">GS</strain>
    </source>
</reference>
<organism evidence="3 4">
    <name type="scientific">Candidatus Electronema aureum</name>
    <dbReference type="NCBI Taxonomy" id="2005002"/>
    <lineage>
        <taxon>Bacteria</taxon>
        <taxon>Pseudomonadati</taxon>
        <taxon>Thermodesulfobacteriota</taxon>
        <taxon>Desulfobulbia</taxon>
        <taxon>Desulfobulbales</taxon>
        <taxon>Desulfobulbaceae</taxon>
        <taxon>Candidatus Electronema</taxon>
    </lineage>
</organism>
<dbReference type="SMART" id="SM00060">
    <property type="entry name" value="FN3"/>
    <property type="match status" value="1"/>
</dbReference>
<gene>
    <name evidence="3" type="ORF">CDV28_13920</name>
</gene>
<keyword evidence="4" id="KW-1185">Reference proteome</keyword>